<dbReference type="Gene3D" id="3.40.50.300">
    <property type="entry name" value="P-loop containing nucleotide triphosphate hydrolases"/>
    <property type="match status" value="1"/>
</dbReference>
<dbReference type="GO" id="GO:0006355">
    <property type="term" value="P:regulation of DNA-templated transcription"/>
    <property type="evidence" value="ECO:0007669"/>
    <property type="project" value="InterPro"/>
</dbReference>
<evidence type="ECO:0000256" key="3">
    <source>
        <dbReference type="ARBA" id="ARBA00023015"/>
    </source>
</evidence>
<keyword evidence="8" id="KW-1185">Reference proteome</keyword>
<name>A0A1G5E3C0_9FIRM</name>
<dbReference type="RefSeq" id="WP_091540771.1">
    <property type="nucleotide sequence ID" value="NZ_FMUS01000005.1"/>
</dbReference>
<dbReference type="InterPro" id="IPR002197">
    <property type="entry name" value="HTH_Fis"/>
</dbReference>
<dbReference type="GO" id="GO:0005524">
    <property type="term" value="F:ATP binding"/>
    <property type="evidence" value="ECO:0007669"/>
    <property type="project" value="UniProtKB-KW"/>
</dbReference>
<dbReference type="SUPFAM" id="SSF52540">
    <property type="entry name" value="P-loop containing nucleoside triphosphate hydrolases"/>
    <property type="match status" value="1"/>
</dbReference>
<dbReference type="Pfam" id="PF02954">
    <property type="entry name" value="HTH_8"/>
    <property type="match status" value="1"/>
</dbReference>
<evidence type="ECO:0000259" key="6">
    <source>
        <dbReference type="PROSITE" id="PS50112"/>
    </source>
</evidence>
<dbReference type="PANTHER" id="PTHR32071:SF74">
    <property type="entry name" value="TRANSCRIPTIONAL ACTIVATOR ROCR"/>
    <property type="match status" value="1"/>
</dbReference>
<dbReference type="InterPro" id="IPR035965">
    <property type="entry name" value="PAS-like_dom_sf"/>
</dbReference>
<dbReference type="PROSITE" id="PS00675">
    <property type="entry name" value="SIGMA54_INTERACT_1"/>
    <property type="match status" value="1"/>
</dbReference>
<dbReference type="InterPro" id="IPR003593">
    <property type="entry name" value="AAA+_ATPase"/>
</dbReference>
<dbReference type="SUPFAM" id="SSF55785">
    <property type="entry name" value="PYP-like sensor domain (PAS domain)"/>
    <property type="match status" value="1"/>
</dbReference>
<evidence type="ECO:0000313" key="8">
    <source>
        <dbReference type="Proteomes" id="UP000198636"/>
    </source>
</evidence>
<proteinExistence type="predicted"/>
<dbReference type="Pfam" id="PF25601">
    <property type="entry name" value="AAA_lid_14"/>
    <property type="match status" value="1"/>
</dbReference>
<dbReference type="Gene3D" id="1.10.8.60">
    <property type="match status" value="1"/>
</dbReference>
<evidence type="ECO:0000259" key="5">
    <source>
        <dbReference type="PROSITE" id="PS50045"/>
    </source>
</evidence>
<dbReference type="InterPro" id="IPR000014">
    <property type="entry name" value="PAS"/>
</dbReference>
<dbReference type="SUPFAM" id="SSF46689">
    <property type="entry name" value="Homeodomain-like"/>
    <property type="match status" value="1"/>
</dbReference>
<dbReference type="Pfam" id="PF00158">
    <property type="entry name" value="Sigma54_activat"/>
    <property type="match status" value="1"/>
</dbReference>
<dbReference type="InterPro" id="IPR009057">
    <property type="entry name" value="Homeodomain-like_sf"/>
</dbReference>
<accession>A0A1G5E3C0</accession>
<dbReference type="PANTHER" id="PTHR32071">
    <property type="entry name" value="TRANSCRIPTIONAL REGULATORY PROTEIN"/>
    <property type="match status" value="1"/>
</dbReference>
<evidence type="ECO:0000256" key="4">
    <source>
        <dbReference type="ARBA" id="ARBA00023163"/>
    </source>
</evidence>
<dbReference type="Gene3D" id="1.10.10.60">
    <property type="entry name" value="Homeodomain-like"/>
    <property type="match status" value="1"/>
</dbReference>
<dbReference type="FunFam" id="3.40.50.300:FF:000006">
    <property type="entry name" value="DNA-binding transcriptional regulator NtrC"/>
    <property type="match status" value="1"/>
</dbReference>
<keyword evidence="3" id="KW-0805">Transcription regulation</keyword>
<reference evidence="7 8" key="1">
    <citation type="submission" date="2016-10" db="EMBL/GenBank/DDBJ databases">
        <authorList>
            <person name="de Groot N.N."/>
        </authorList>
    </citation>
    <scope>NUCLEOTIDE SEQUENCE [LARGE SCALE GENOMIC DNA]</scope>
    <source>
        <strain evidence="7 8">DSM 18978</strain>
    </source>
</reference>
<dbReference type="GO" id="GO:0043565">
    <property type="term" value="F:sequence-specific DNA binding"/>
    <property type="evidence" value="ECO:0007669"/>
    <property type="project" value="InterPro"/>
</dbReference>
<feature type="domain" description="Sigma-54 factor interaction" evidence="5">
    <location>
        <begin position="152"/>
        <end position="381"/>
    </location>
</feature>
<dbReference type="PRINTS" id="PR01590">
    <property type="entry name" value="HTHFIS"/>
</dbReference>
<dbReference type="STRING" id="1120976.SAMN03080606_01032"/>
<evidence type="ECO:0000256" key="1">
    <source>
        <dbReference type="ARBA" id="ARBA00022741"/>
    </source>
</evidence>
<gene>
    <name evidence="7" type="ORF">SAMN03080606_01032</name>
</gene>
<keyword evidence="1" id="KW-0547">Nucleotide-binding</keyword>
<sequence length="477" mass="54146">MDYKLLLKTILKYKKQSIIVVDSDGTIVYLNDIKGEIFETDPKYAIGKNILDIFGGIDKEESTLYRVLTSKTPIINNIQTFYTYKGNRVKSITTTLPLLINDNIVGAVEILENINDYKKLSKTIILSDHISEPEHNNTVYKSNGTQYTLTDIIGVSKNIEELKKKIHKIADSSSSVLIYGETGTGKELIAQSIHNASFKRRKSPFIAQNCAAIPDTLLESILFGTNIGSFTGAKEKLGLFELADGGTLFLDEINSMNMDLQSKLLRVLQDGIIRRVGSDKTVTVDVRIIASTNVSPIEAVEQGNLRRDLYYRLNVIALTIDPLRTRKKDIDILTQYFIDYYNKLLSREIKGLSMQCKSLLNEYNWPGNVRELKYTIENIVNLIDHNEITEDDLPKHIRTFADKPLLNTSIKPETKEDDDEIKPLNEVLENIERDMIVKALLKSKGNKSKAAEFLKIPRQTLNNKISKYKIKENYEAK</sequence>
<keyword evidence="2" id="KW-0067">ATP-binding</keyword>
<dbReference type="AlphaFoldDB" id="A0A1G5E3C0"/>
<dbReference type="CDD" id="cd00009">
    <property type="entry name" value="AAA"/>
    <property type="match status" value="1"/>
</dbReference>
<protein>
    <submittedName>
        <fullName evidence="7">Arginine utilization regulatory protein</fullName>
    </submittedName>
</protein>
<evidence type="ECO:0000313" key="7">
    <source>
        <dbReference type="EMBL" id="SCY21355.1"/>
    </source>
</evidence>
<feature type="domain" description="PAS" evidence="6">
    <location>
        <begin position="3"/>
        <end position="54"/>
    </location>
</feature>
<dbReference type="PROSITE" id="PS50112">
    <property type="entry name" value="PAS"/>
    <property type="match status" value="1"/>
</dbReference>
<dbReference type="Proteomes" id="UP000198636">
    <property type="component" value="Unassembled WGS sequence"/>
</dbReference>
<evidence type="ECO:0000256" key="2">
    <source>
        <dbReference type="ARBA" id="ARBA00022840"/>
    </source>
</evidence>
<dbReference type="EMBL" id="FMUS01000005">
    <property type="protein sequence ID" value="SCY21355.1"/>
    <property type="molecule type" value="Genomic_DNA"/>
</dbReference>
<dbReference type="PROSITE" id="PS00676">
    <property type="entry name" value="SIGMA54_INTERACT_2"/>
    <property type="match status" value="1"/>
</dbReference>
<dbReference type="SMART" id="SM00382">
    <property type="entry name" value="AAA"/>
    <property type="match status" value="1"/>
</dbReference>
<dbReference type="NCBIfam" id="TIGR00229">
    <property type="entry name" value="sensory_box"/>
    <property type="match status" value="1"/>
</dbReference>
<dbReference type="Gene3D" id="3.30.450.20">
    <property type="entry name" value="PAS domain"/>
    <property type="match status" value="1"/>
</dbReference>
<dbReference type="PROSITE" id="PS50045">
    <property type="entry name" value="SIGMA54_INTERACT_4"/>
    <property type="match status" value="1"/>
</dbReference>
<keyword evidence="4" id="KW-0804">Transcription</keyword>
<dbReference type="InterPro" id="IPR058031">
    <property type="entry name" value="AAA_lid_NorR"/>
</dbReference>
<dbReference type="InterPro" id="IPR025662">
    <property type="entry name" value="Sigma_54_int_dom_ATP-bd_1"/>
</dbReference>
<dbReference type="InterPro" id="IPR002078">
    <property type="entry name" value="Sigma_54_int"/>
</dbReference>
<dbReference type="OrthoDB" id="9803970at2"/>
<dbReference type="InterPro" id="IPR025943">
    <property type="entry name" value="Sigma_54_int_dom_ATP-bd_2"/>
</dbReference>
<organism evidence="7 8">
    <name type="scientific">Alkaliphilus peptidifermentans DSM 18978</name>
    <dbReference type="NCBI Taxonomy" id="1120976"/>
    <lineage>
        <taxon>Bacteria</taxon>
        <taxon>Bacillati</taxon>
        <taxon>Bacillota</taxon>
        <taxon>Clostridia</taxon>
        <taxon>Peptostreptococcales</taxon>
        <taxon>Natronincolaceae</taxon>
        <taxon>Alkaliphilus</taxon>
    </lineage>
</organism>
<dbReference type="InterPro" id="IPR027417">
    <property type="entry name" value="P-loop_NTPase"/>
</dbReference>